<keyword evidence="3" id="KW-1185">Reference proteome</keyword>
<organism evidence="2 3">
    <name type="scientific">Sediminicurvatus halobius</name>
    <dbReference type="NCBI Taxonomy" id="2182432"/>
    <lineage>
        <taxon>Bacteria</taxon>
        <taxon>Pseudomonadati</taxon>
        <taxon>Pseudomonadota</taxon>
        <taxon>Gammaproteobacteria</taxon>
        <taxon>Chromatiales</taxon>
        <taxon>Ectothiorhodospiraceae</taxon>
        <taxon>Sediminicurvatus</taxon>
    </lineage>
</organism>
<keyword evidence="2" id="KW-0378">Hydrolase</keyword>
<reference evidence="2 3" key="1">
    <citation type="submission" date="2018-05" db="EMBL/GenBank/DDBJ databases">
        <title>Spiribacter halobius sp. nov., a moderately halophilic bacterium isolated from marine solar saltern.</title>
        <authorList>
            <person name="Zheng W.-S."/>
            <person name="Lu D.-C."/>
            <person name="Du Z.-J."/>
        </authorList>
    </citation>
    <scope>NUCLEOTIDE SEQUENCE [LARGE SCALE GENOMIC DNA]</scope>
    <source>
        <strain evidence="2 3">E85</strain>
    </source>
</reference>
<dbReference type="AlphaFoldDB" id="A0A2U2MVN2"/>
<dbReference type="InterPro" id="IPR037522">
    <property type="entry name" value="HD_GYP_dom"/>
</dbReference>
<gene>
    <name evidence="2" type="ORF">DEM34_19170</name>
</gene>
<dbReference type="RefSeq" id="WP_146205306.1">
    <property type="nucleotide sequence ID" value="NZ_QFFI01000071.1"/>
</dbReference>
<feature type="domain" description="HD-GYP" evidence="1">
    <location>
        <begin position="1"/>
        <end position="183"/>
    </location>
</feature>
<name>A0A2U2MVN2_9GAMM</name>
<dbReference type="OrthoDB" id="9802066at2"/>
<dbReference type="Proteomes" id="UP000245474">
    <property type="component" value="Unassembled WGS sequence"/>
</dbReference>
<dbReference type="PANTHER" id="PTHR43155">
    <property type="entry name" value="CYCLIC DI-GMP PHOSPHODIESTERASE PA4108-RELATED"/>
    <property type="match status" value="1"/>
</dbReference>
<comment type="caution">
    <text evidence="2">The sequence shown here is derived from an EMBL/GenBank/DDBJ whole genome shotgun (WGS) entry which is preliminary data.</text>
</comment>
<dbReference type="EMBL" id="QFFI01000071">
    <property type="protein sequence ID" value="PWG60915.1"/>
    <property type="molecule type" value="Genomic_DNA"/>
</dbReference>
<evidence type="ECO:0000259" key="1">
    <source>
        <dbReference type="PROSITE" id="PS51832"/>
    </source>
</evidence>
<protein>
    <submittedName>
        <fullName evidence="2">Metal-dependent phosphohydrolase</fullName>
    </submittedName>
</protein>
<dbReference type="Pfam" id="PF13487">
    <property type="entry name" value="HD_5"/>
    <property type="match status" value="1"/>
</dbReference>
<dbReference type="CDD" id="cd00077">
    <property type="entry name" value="HDc"/>
    <property type="match status" value="1"/>
</dbReference>
<dbReference type="Gene3D" id="1.10.3210.10">
    <property type="entry name" value="Hypothetical protein af1432"/>
    <property type="match status" value="1"/>
</dbReference>
<dbReference type="PROSITE" id="PS51832">
    <property type="entry name" value="HD_GYP"/>
    <property type="match status" value="1"/>
</dbReference>
<dbReference type="GO" id="GO:0008081">
    <property type="term" value="F:phosphoric diester hydrolase activity"/>
    <property type="evidence" value="ECO:0007669"/>
    <property type="project" value="UniProtKB-ARBA"/>
</dbReference>
<evidence type="ECO:0000313" key="2">
    <source>
        <dbReference type="EMBL" id="PWG60915.1"/>
    </source>
</evidence>
<dbReference type="SUPFAM" id="SSF109604">
    <property type="entry name" value="HD-domain/PDEase-like"/>
    <property type="match status" value="1"/>
</dbReference>
<feature type="non-terminal residue" evidence="2">
    <location>
        <position position="1"/>
    </location>
</feature>
<dbReference type="InterPro" id="IPR006675">
    <property type="entry name" value="HDIG_dom"/>
</dbReference>
<sequence>NLRQRDEYTANHCLNVCVLAIAFGRHLGLGRDELEALGLGGLLHDVGKMRTPEAILKKPGVLSKAEREIIRRHPDEGVELLSREGGMPKAVLEMVRLHHERVNGKGYPLGLTGDVIPRPVLVVGICDVYDAMTSDRAYQEGIPPDRVLRLLFERADQDFGQELTEAFIRCLGIYPAGSLVELDDGSLAVVVSASPEARLHPVVMLVRHPDGRLYDRRVMLNLAVLARDNTRETRNIRHVVNPGAHDIDVAAVLAADIAAH</sequence>
<evidence type="ECO:0000313" key="3">
    <source>
        <dbReference type="Proteomes" id="UP000245474"/>
    </source>
</evidence>
<dbReference type="NCBIfam" id="TIGR00277">
    <property type="entry name" value="HDIG"/>
    <property type="match status" value="1"/>
</dbReference>
<accession>A0A2U2MVN2</accession>
<dbReference type="InterPro" id="IPR003607">
    <property type="entry name" value="HD/PDEase_dom"/>
</dbReference>
<proteinExistence type="predicted"/>
<dbReference type="PANTHER" id="PTHR43155:SF2">
    <property type="entry name" value="CYCLIC DI-GMP PHOSPHODIESTERASE PA4108"/>
    <property type="match status" value="1"/>
</dbReference>
<dbReference type="SMART" id="SM00471">
    <property type="entry name" value="HDc"/>
    <property type="match status" value="1"/>
</dbReference>